<feature type="binding site" evidence="1">
    <location>
        <position position="66"/>
    </location>
    <ligand>
        <name>Mg(2+)</name>
        <dbReference type="ChEBI" id="CHEBI:18420"/>
        <label>1</label>
    </ligand>
</feature>
<keyword evidence="1" id="KW-0784">Thiamine biosynthesis</keyword>
<feature type="domain" description="PurM-like N-terminal" evidence="2">
    <location>
        <begin position="49"/>
        <end position="163"/>
    </location>
</feature>
<dbReference type="CDD" id="cd02194">
    <property type="entry name" value="ThiL"/>
    <property type="match status" value="1"/>
</dbReference>
<feature type="binding site" evidence="1">
    <location>
        <position position="245"/>
    </location>
    <ligand>
        <name>Mg(2+)</name>
        <dbReference type="ChEBI" id="CHEBI:18420"/>
        <label>5</label>
    </ligand>
</feature>
<evidence type="ECO:0000313" key="5">
    <source>
        <dbReference type="Proteomes" id="UP001596096"/>
    </source>
</evidence>
<dbReference type="InterPro" id="IPR006283">
    <property type="entry name" value="ThiL-like"/>
</dbReference>
<dbReference type="PANTHER" id="PTHR30270:SF3">
    <property type="entry name" value="THIAMINE-MONOPHOSPHATE KINASE"/>
    <property type="match status" value="1"/>
</dbReference>
<feature type="binding site" evidence="1">
    <location>
        <position position="98"/>
    </location>
    <ligand>
        <name>Mg(2+)</name>
        <dbReference type="ChEBI" id="CHEBI:18420"/>
        <label>3</label>
    </ligand>
</feature>
<dbReference type="HAMAP" id="MF_02128">
    <property type="entry name" value="TMP_kinase"/>
    <property type="match status" value="1"/>
</dbReference>
<dbReference type="InterPro" id="IPR016188">
    <property type="entry name" value="PurM-like_N"/>
</dbReference>
<dbReference type="Pfam" id="PF02769">
    <property type="entry name" value="AIRS_C"/>
    <property type="match status" value="1"/>
</dbReference>
<organism evidence="4 5">
    <name type="scientific">Nonomuraea harbinensis</name>
    <dbReference type="NCBI Taxonomy" id="1286938"/>
    <lineage>
        <taxon>Bacteria</taxon>
        <taxon>Bacillati</taxon>
        <taxon>Actinomycetota</taxon>
        <taxon>Actinomycetes</taxon>
        <taxon>Streptosporangiales</taxon>
        <taxon>Streptosporangiaceae</taxon>
        <taxon>Nonomuraea</taxon>
    </lineage>
</organism>
<dbReference type="Proteomes" id="UP001596096">
    <property type="component" value="Unassembled WGS sequence"/>
</dbReference>
<feature type="binding site" evidence="1">
    <location>
        <position position="242"/>
    </location>
    <ligand>
        <name>Mg(2+)</name>
        <dbReference type="ChEBI" id="CHEBI:18420"/>
        <label>3</label>
    </ligand>
</feature>
<keyword evidence="1 4" id="KW-0808">Transferase</keyword>
<feature type="binding site" evidence="1">
    <location>
        <position position="351"/>
    </location>
    <ligand>
        <name>substrate</name>
    </ligand>
</feature>
<dbReference type="EMBL" id="JBHSNW010000012">
    <property type="protein sequence ID" value="MFC5818172.1"/>
    <property type="molecule type" value="Genomic_DNA"/>
</dbReference>
<dbReference type="RefSeq" id="WP_219546005.1">
    <property type="nucleotide sequence ID" value="NZ_JAHKRN010000020.1"/>
</dbReference>
<reference evidence="5" key="1">
    <citation type="journal article" date="2019" name="Int. J. Syst. Evol. Microbiol.">
        <title>The Global Catalogue of Microorganisms (GCM) 10K type strain sequencing project: providing services to taxonomists for standard genome sequencing and annotation.</title>
        <authorList>
            <consortium name="The Broad Institute Genomics Platform"/>
            <consortium name="The Broad Institute Genome Sequencing Center for Infectious Disease"/>
            <person name="Wu L."/>
            <person name="Ma J."/>
        </authorList>
    </citation>
    <scope>NUCLEOTIDE SEQUENCE [LARGE SCALE GENOMIC DNA]</scope>
    <source>
        <strain evidence="5">CGMCC 4.7106</strain>
    </source>
</reference>
<dbReference type="PANTHER" id="PTHR30270">
    <property type="entry name" value="THIAMINE-MONOPHOSPHATE KINASE"/>
    <property type="match status" value="1"/>
</dbReference>
<keyword evidence="1 4" id="KW-0418">Kinase</keyword>
<dbReference type="GO" id="GO:0009030">
    <property type="term" value="F:thiamine-phosphate kinase activity"/>
    <property type="evidence" value="ECO:0007669"/>
    <property type="project" value="UniProtKB-EC"/>
</dbReference>
<dbReference type="PIRSF" id="PIRSF005303">
    <property type="entry name" value="Thiam_monoph_kin"/>
    <property type="match status" value="1"/>
</dbReference>
<keyword evidence="1" id="KW-0479">Metal-binding</keyword>
<dbReference type="Pfam" id="PF00586">
    <property type="entry name" value="AIRS"/>
    <property type="match status" value="1"/>
</dbReference>
<feature type="binding site" evidence="1">
    <location>
        <position position="98"/>
    </location>
    <ligand>
        <name>Mg(2+)</name>
        <dbReference type="ChEBI" id="CHEBI:18420"/>
        <label>4</label>
    </ligand>
</feature>
<comment type="pathway">
    <text evidence="1">Cofactor biosynthesis; thiamine diphosphate biosynthesis; thiamine diphosphate from thiamine phosphate: step 1/1.</text>
</comment>
<feature type="binding site" evidence="1">
    <location>
        <position position="50"/>
    </location>
    <ligand>
        <name>Mg(2+)</name>
        <dbReference type="ChEBI" id="CHEBI:18420"/>
        <label>3</label>
    </ligand>
</feature>
<feature type="binding site" evidence="1">
    <location>
        <position position="146"/>
    </location>
    <ligand>
        <name>Mg(2+)</name>
        <dbReference type="ChEBI" id="CHEBI:18420"/>
        <label>1</label>
    </ligand>
</feature>
<keyword evidence="1" id="KW-0547">Nucleotide-binding</keyword>
<feature type="binding site" evidence="1">
    <location>
        <position position="67"/>
    </location>
    <ligand>
        <name>Mg(2+)</name>
        <dbReference type="ChEBI" id="CHEBI:18420"/>
        <label>2</label>
    </ligand>
</feature>
<comment type="catalytic activity">
    <reaction evidence="1">
        <text>thiamine phosphate + ATP = thiamine diphosphate + ADP</text>
        <dbReference type="Rhea" id="RHEA:15913"/>
        <dbReference type="ChEBI" id="CHEBI:30616"/>
        <dbReference type="ChEBI" id="CHEBI:37575"/>
        <dbReference type="ChEBI" id="CHEBI:58937"/>
        <dbReference type="ChEBI" id="CHEBI:456216"/>
        <dbReference type="EC" id="2.7.4.16"/>
    </reaction>
</comment>
<evidence type="ECO:0000256" key="1">
    <source>
        <dbReference type="HAMAP-Rule" id="MF_02128"/>
    </source>
</evidence>
<evidence type="ECO:0000259" key="2">
    <source>
        <dbReference type="Pfam" id="PF00586"/>
    </source>
</evidence>
<feature type="binding site" evidence="1">
    <location>
        <position position="67"/>
    </location>
    <ligand>
        <name>Mg(2+)</name>
        <dbReference type="ChEBI" id="CHEBI:18420"/>
        <label>1</label>
    </ligand>
</feature>
<feature type="binding site" evidence="1">
    <location>
        <begin position="145"/>
        <end position="146"/>
    </location>
    <ligand>
        <name>ATP</name>
        <dbReference type="ChEBI" id="CHEBI:30616"/>
    </ligand>
</feature>
<comment type="miscellaneous">
    <text evidence="1">Reaction mechanism of ThiL seems to utilize a direct, inline transfer of the gamma-phosphate of ATP to TMP rather than a phosphorylated enzyme intermediate.</text>
</comment>
<evidence type="ECO:0000313" key="4">
    <source>
        <dbReference type="EMBL" id="MFC5818172.1"/>
    </source>
</evidence>
<comment type="similarity">
    <text evidence="1">Belongs to the thiamine-monophosphate kinase family.</text>
</comment>
<keyword evidence="1" id="KW-0067">ATP-binding</keyword>
<keyword evidence="5" id="KW-1185">Reference proteome</keyword>
<dbReference type="EC" id="2.7.4.16" evidence="1"/>
<comment type="function">
    <text evidence="1">Catalyzes the ATP-dependent phosphorylation of thiamine-monophosphate (TMP) to form thiamine-pyrophosphate (TPP), the active form of vitamin B1.</text>
</comment>
<dbReference type="NCBIfam" id="TIGR01379">
    <property type="entry name" value="thiL"/>
    <property type="match status" value="1"/>
</dbReference>
<comment type="caution">
    <text evidence="1">Lacks conserved residue(s) required for the propagation of feature annotation.</text>
</comment>
<dbReference type="InterPro" id="IPR010918">
    <property type="entry name" value="PurM-like_C_dom"/>
</dbReference>
<comment type="caution">
    <text evidence="4">The sequence shown here is derived from an EMBL/GenBank/DDBJ whole genome shotgun (WGS) entry which is preliminary data.</text>
</comment>
<feature type="binding site" evidence="1">
    <location>
        <position position="50"/>
    </location>
    <ligand>
        <name>Mg(2+)</name>
        <dbReference type="ChEBI" id="CHEBI:18420"/>
        <label>4</label>
    </ligand>
</feature>
<keyword evidence="1" id="KW-0460">Magnesium</keyword>
<proteinExistence type="inferred from homology"/>
<name>A0ABW1BYQ9_9ACTN</name>
<evidence type="ECO:0000259" key="3">
    <source>
        <dbReference type="Pfam" id="PF02769"/>
    </source>
</evidence>
<accession>A0ABW1BYQ9</accession>
<feature type="binding site" evidence="1">
    <location>
        <position position="171"/>
    </location>
    <ligand>
        <name>ATP</name>
        <dbReference type="ChEBI" id="CHEBI:30616"/>
    </ligand>
</feature>
<protein>
    <recommendedName>
        <fullName evidence="1">Thiamine-monophosphate kinase</fullName>
        <shortName evidence="1">TMP kinase</shortName>
        <shortName evidence="1">Thiamine-phosphate kinase</shortName>
        <ecNumber evidence="1">2.7.4.16</ecNumber>
    </recommendedName>
</protein>
<feature type="binding site" evidence="1">
    <location>
        <position position="98"/>
    </location>
    <ligand>
        <name>Mg(2+)</name>
        <dbReference type="ChEBI" id="CHEBI:18420"/>
        <label>2</label>
    </ligand>
</feature>
<gene>
    <name evidence="1 4" type="primary">thiL</name>
    <name evidence="4" type="ORF">ACFPUY_23970</name>
</gene>
<sequence length="355" mass="37723">MVEVKAASDEPTRLAEIIHPLFADQARGWSSRLDNGSSTRLLAGVPAQDDCAVFGLLGDQELVLGSDYVRGPKFQLYELGHLNEYDIGYYLAIANFSDIAAMGAHPIALLSVIRYPKHMPDDVFSQVMEGVRDACASVGAPNVGGDIGTAERLILSASAMGVVEPGRSLRRNGARPGDLLYITGPTGIAAAAQLYFSKMASTGATRRDGMEEELIGAWKRPKALVRHGRCLSRSGVVTSCQDSSDGLKAGIQTIATLSGVGFLVEEDTLPIADVVAEVAKLGGADPVAMVLGDSVDFQLVFTVAAEAQSRLEEELAAGGLSFHRIGVATEERAVMLRRLDGMLQDLPGVEWRHSA</sequence>
<feature type="binding site" evidence="1">
    <location>
        <position position="244"/>
    </location>
    <ligand>
        <name>ATP</name>
        <dbReference type="ChEBI" id="CHEBI:30616"/>
    </ligand>
</feature>
<feature type="domain" description="PurM-like C-terminal" evidence="3">
    <location>
        <begin position="175"/>
        <end position="332"/>
    </location>
</feature>